<organism evidence="2 3">
    <name type="scientific">Zhongshania guokunii</name>
    <dbReference type="NCBI Taxonomy" id="641783"/>
    <lineage>
        <taxon>Bacteria</taxon>
        <taxon>Pseudomonadati</taxon>
        <taxon>Pseudomonadota</taxon>
        <taxon>Gammaproteobacteria</taxon>
        <taxon>Cellvibrionales</taxon>
        <taxon>Spongiibacteraceae</taxon>
        <taxon>Zhongshania</taxon>
    </lineage>
</organism>
<sequence length="249" mass="27114">MTNLALLEKIAALRAAGDDSFDPVRFRYIEALAIRAQQASEPLNEQLTAKSHRALTDYRNARAAAQDLSAASDSAQVQPSAGCQSATVKALVELRQVLDRAQPQAAAGPLGLEQEMQAQERALLQSEMYAASPKPSSSQSAEPETSDGPLKSLKASQTMRVHQQRRAVEKRVELAIAEGPESPGPLNPQMLAIKALTMMRELSPQYLNRYVSYLDTLFWVEQLDTAANTKADKKNSRVGGRGKAKKKPS</sequence>
<evidence type="ECO:0000313" key="2">
    <source>
        <dbReference type="EMBL" id="MEX1668576.1"/>
    </source>
</evidence>
<gene>
    <name evidence="2" type="ORF">AB4876_06615</name>
</gene>
<comment type="caution">
    <text evidence="2">The sequence shown here is derived from an EMBL/GenBank/DDBJ whole genome shotgun (WGS) entry which is preliminary data.</text>
</comment>
<name>A0ABV3U544_9GAMM</name>
<feature type="compositionally biased region" description="Low complexity" evidence="1">
    <location>
        <begin position="130"/>
        <end position="143"/>
    </location>
</feature>
<evidence type="ECO:0000256" key="1">
    <source>
        <dbReference type="SAM" id="MobiDB-lite"/>
    </source>
</evidence>
<accession>A0ABV3U544</accession>
<dbReference type="InterPro" id="IPR021549">
    <property type="entry name" value="DUF2894"/>
</dbReference>
<reference evidence="2 3" key="1">
    <citation type="journal article" date="2011" name="Int. J. Syst. Evol. Microbiol.">
        <title>Zhongshania antarctica gen. nov., sp. nov. and Zhongshania guokunii sp. nov., gammaproteobacteria respectively isolated from coastal attached (fast) ice and surface seawater of the Antarctic.</title>
        <authorList>
            <person name="Li H.J."/>
            <person name="Zhang X.Y."/>
            <person name="Chen C.X."/>
            <person name="Zhang Y.J."/>
            <person name="Gao Z.M."/>
            <person name="Yu Y."/>
            <person name="Chen X.L."/>
            <person name="Chen B."/>
            <person name="Zhang Y.Z."/>
        </authorList>
    </citation>
    <scope>NUCLEOTIDE SEQUENCE [LARGE SCALE GENOMIC DNA]</scope>
    <source>
        <strain evidence="2 3">ZS6-22T</strain>
    </source>
</reference>
<dbReference type="Proteomes" id="UP001557485">
    <property type="component" value="Unassembled WGS sequence"/>
</dbReference>
<proteinExistence type="predicted"/>
<feature type="region of interest" description="Disordered" evidence="1">
    <location>
        <begin position="229"/>
        <end position="249"/>
    </location>
</feature>
<evidence type="ECO:0000313" key="3">
    <source>
        <dbReference type="Proteomes" id="UP001557485"/>
    </source>
</evidence>
<keyword evidence="3" id="KW-1185">Reference proteome</keyword>
<dbReference type="Pfam" id="PF11445">
    <property type="entry name" value="DUF2894"/>
    <property type="match status" value="1"/>
</dbReference>
<dbReference type="RefSeq" id="WP_368380861.1">
    <property type="nucleotide sequence ID" value="NZ_JBFRYA010000004.1"/>
</dbReference>
<feature type="compositionally biased region" description="Basic residues" evidence="1">
    <location>
        <begin position="240"/>
        <end position="249"/>
    </location>
</feature>
<feature type="region of interest" description="Disordered" evidence="1">
    <location>
        <begin position="129"/>
        <end position="161"/>
    </location>
</feature>
<protein>
    <submittedName>
        <fullName evidence="2">DUF2894 domain-containing protein</fullName>
    </submittedName>
</protein>
<dbReference type="EMBL" id="JBFRYA010000004">
    <property type="protein sequence ID" value="MEX1668576.1"/>
    <property type="molecule type" value="Genomic_DNA"/>
</dbReference>